<dbReference type="RefSeq" id="WP_191144518.1">
    <property type="nucleotide sequence ID" value="NZ_JACXAF010000009.1"/>
</dbReference>
<keyword evidence="1" id="KW-0472">Membrane</keyword>
<gene>
    <name evidence="2" type="ORF">IC617_08225</name>
</gene>
<keyword evidence="3" id="KW-1185">Reference proteome</keyword>
<dbReference type="AlphaFoldDB" id="A0A8J6R2R9"/>
<proteinExistence type="predicted"/>
<evidence type="ECO:0000313" key="2">
    <source>
        <dbReference type="EMBL" id="MBD1389410.1"/>
    </source>
</evidence>
<keyword evidence="1" id="KW-1133">Transmembrane helix</keyword>
<evidence type="ECO:0000256" key="1">
    <source>
        <dbReference type="SAM" id="Phobius"/>
    </source>
</evidence>
<comment type="caution">
    <text evidence="2">The sequence shown here is derived from an EMBL/GenBank/DDBJ whole genome shotgun (WGS) entry which is preliminary data.</text>
</comment>
<reference evidence="2" key="1">
    <citation type="submission" date="2020-09" db="EMBL/GenBank/DDBJ databases">
        <title>A novel bacterium of genus Neiella, isolated from South China Sea.</title>
        <authorList>
            <person name="Huang H."/>
            <person name="Mo K."/>
            <person name="Hu Y."/>
        </authorList>
    </citation>
    <scope>NUCLEOTIDE SEQUENCE</scope>
    <source>
        <strain evidence="2">HB171785</strain>
    </source>
</reference>
<sequence length="180" mass="19972">MSETTAQPESKAVSQKSASRIQAILVILIITGLLVSGATWCYRQIQYSTIEYVNAQLAQHQPRVKVIDLKQAYLTLSEKGYSGQEAGEYIELAARIAQADNFTLVTSQAVLFAPASMRLSLSPSLRQLRDYYQQLRTTDPMRFPPVATQVAIDPVTTTEVNEQMKQLSSAIRSQMANDAK</sequence>
<name>A0A8J6R2R9_9GAMM</name>
<feature type="transmembrane region" description="Helical" evidence="1">
    <location>
        <begin position="21"/>
        <end position="40"/>
    </location>
</feature>
<dbReference type="Proteomes" id="UP000638014">
    <property type="component" value="Unassembled WGS sequence"/>
</dbReference>
<dbReference type="EMBL" id="JACXAF010000009">
    <property type="protein sequence ID" value="MBD1389410.1"/>
    <property type="molecule type" value="Genomic_DNA"/>
</dbReference>
<keyword evidence="1" id="KW-0812">Transmembrane</keyword>
<evidence type="ECO:0000313" key="3">
    <source>
        <dbReference type="Proteomes" id="UP000638014"/>
    </source>
</evidence>
<protein>
    <submittedName>
        <fullName evidence="2">Uncharacterized protein</fullName>
    </submittedName>
</protein>
<accession>A0A8J6R2R9</accession>
<organism evidence="2 3">
    <name type="scientific">Neiella litorisoli</name>
    <dbReference type="NCBI Taxonomy" id="2771431"/>
    <lineage>
        <taxon>Bacteria</taxon>
        <taxon>Pseudomonadati</taxon>
        <taxon>Pseudomonadota</taxon>
        <taxon>Gammaproteobacteria</taxon>
        <taxon>Alteromonadales</taxon>
        <taxon>Echinimonadaceae</taxon>
        <taxon>Neiella</taxon>
    </lineage>
</organism>